<dbReference type="PANTHER" id="PTHR11085">
    <property type="entry name" value="NAD-DEPENDENT PROTEIN DEACYLASE SIRTUIN-5, MITOCHONDRIAL-RELATED"/>
    <property type="match status" value="1"/>
</dbReference>
<evidence type="ECO:0000313" key="7">
    <source>
        <dbReference type="Proteomes" id="UP000265715"/>
    </source>
</evidence>
<dbReference type="GO" id="GO:0070403">
    <property type="term" value="F:NAD+ binding"/>
    <property type="evidence" value="ECO:0007669"/>
    <property type="project" value="InterPro"/>
</dbReference>
<evidence type="ECO:0000256" key="3">
    <source>
        <dbReference type="ARBA" id="ARBA00023027"/>
    </source>
</evidence>
<keyword evidence="7" id="KW-1185">Reference proteome</keyword>
<protein>
    <recommendedName>
        <fullName evidence="1">protein acetyllysine N-acetyltransferase</fullName>
        <ecNumber evidence="1">2.3.1.286</ecNumber>
    </recommendedName>
</protein>
<dbReference type="InterPro" id="IPR026590">
    <property type="entry name" value="Ssirtuin_cat_dom"/>
</dbReference>
<dbReference type="InterPro" id="IPR050134">
    <property type="entry name" value="NAD-dep_sirtuin_deacylases"/>
</dbReference>
<comment type="caution">
    <text evidence="6">The sequence shown here is derived from an EMBL/GenBank/DDBJ whole genome shotgun (WGS) entry which is preliminary data.</text>
</comment>
<keyword evidence="2" id="KW-0808">Transferase</keyword>
<dbReference type="EC" id="2.3.1.286" evidence="1"/>
<sequence length="86" mass="8927">MVWFGELLPEGAFDRALEAFAACEVALVIGTSGEVEPAASLGRVAYHSGAYLIEINPEPTPLSPIADCSLRMGAVEGMAALLSAFS</sequence>
<evidence type="ECO:0000256" key="2">
    <source>
        <dbReference type="ARBA" id="ARBA00022679"/>
    </source>
</evidence>
<dbReference type="GO" id="GO:0016787">
    <property type="term" value="F:hydrolase activity"/>
    <property type="evidence" value="ECO:0007669"/>
    <property type="project" value="UniProtKB-KW"/>
</dbReference>
<accession>A0A399EC07</accession>
<evidence type="ECO:0000256" key="1">
    <source>
        <dbReference type="ARBA" id="ARBA00012928"/>
    </source>
</evidence>
<keyword evidence="6" id="KW-0378">Hydrolase</keyword>
<dbReference type="EMBL" id="QXDL01000182">
    <property type="protein sequence ID" value="RIH81336.1"/>
    <property type="molecule type" value="Genomic_DNA"/>
</dbReference>
<organism evidence="6 7">
    <name type="scientific">Calidithermus terrae</name>
    <dbReference type="NCBI Taxonomy" id="1408545"/>
    <lineage>
        <taxon>Bacteria</taxon>
        <taxon>Thermotogati</taxon>
        <taxon>Deinococcota</taxon>
        <taxon>Deinococci</taxon>
        <taxon>Thermales</taxon>
        <taxon>Thermaceae</taxon>
        <taxon>Calidithermus</taxon>
    </lineage>
</organism>
<dbReference type="Pfam" id="PF02146">
    <property type="entry name" value="SIR2"/>
    <property type="match status" value="1"/>
</dbReference>
<evidence type="ECO:0000259" key="5">
    <source>
        <dbReference type="PROSITE" id="PS50305"/>
    </source>
</evidence>
<dbReference type="InterPro" id="IPR003000">
    <property type="entry name" value="Sirtuin"/>
</dbReference>
<comment type="caution">
    <text evidence="4">Lacks conserved residue(s) required for the propagation of feature annotation.</text>
</comment>
<name>A0A399EC07_9DEIN</name>
<dbReference type="InterPro" id="IPR029035">
    <property type="entry name" value="DHS-like_NAD/FAD-binding_dom"/>
</dbReference>
<keyword evidence="3" id="KW-0520">NAD</keyword>
<dbReference type="GO" id="GO:0017136">
    <property type="term" value="F:histone deacetylase activity, NAD-dependent"/>
    <property type="evidence" value="ECO:0007669"/>
    <property type="project" value="TreeGrafter"/>
</dbReference>
<gene>
    <name evidence="6" type="primary">sir2</name>
    <name evidence="6" type="ORF">Mterra_03221</name>
</gene>
<dbReference type="SUPFAM" id="SSF52467">
    <property type="entry name" value="DHS-like NAD/FAD-binding domain"/>
    <property type="match status" value="1"/>
</dbReference>
<proteinExistence type="predicted"/>
<evidence type="ECO:0000313" key="6">
    <source>
        <dbReference type="EMBL" id="RIH81336.1"/>
    </source>
</evidence>
<evidence type="ECO:0000256" key="4">
    <source>
        <dbReference type="PROSITE-ProRule" id="PRU00236"/>
    </source>
</evidence>
<dbReference type="AlphaFoldDB" id="A0A399EC07"/>
<dbReference type="Gene3D" id="3.40.50.1220">
    <property type="entry name" value="TPP-binding domain"/>
    <property type="match status" value="1"/>
</dbReference>
<feature type="domain" description="Deacetylase sirtuin-type" evidence="5">
    <location>
        <begin position="1"/>
        <end position="86"/>
    </location>
</feature>
<reference evidence="6 7" key="1">
    <citation type="submission" date="2018-08" db="EMBL/GenBank/DDBJ databases">
        <title>Meiothermus terrae DSM 26712 genome sequencing project.</title>
        <authorList>
            <person name="Da Costa M.S."/>
            <person name="Albuquerque L."/>
            <person name="Raposo P."/>
            <person name="Froufe H.J.C."/>
            <person name="Barroso C.S."/>
            <person name="Egas C."/>
        </authorList>
    </citation>
    <scope>NUCLEOTIDE SEQUENCE [LARGE SCALE GENOMIC DNA]</scope>
    <source>
        <strain evidence="6 7">DSM 26712</strain>
    </source>
</reference>
<dbReference type="PANTHER" id="PTHR11085:SF4">
    <property type="entry name" value="NAD-DEPENDENT PROTEIN DEACYLASE"/>
    <property type="match status" value="1"/>
</dbReference>
<dbReference type="Proteomes" id="UP000265715">
    <property type="component" value="Unassembled WGS sequence"/>
</dbReference>
<dbReference type="PROSITE" id="PS50305">
    <property type="entry name" value="SIRTUIN"/>
    <property type="match status" value="1"/>
</dbReference>